<comment type="caution">
    <text evidence="6">The sequence shown here is derived from an EMBL/GenBank/DDBJ whole genome shotgun (WGS) entry which is preliminary data.</text>
</comment>
<reference evidence="6 7" key="1">
    <citation type="journal article" date="2014" name="ISME J.">
        <title>Candidatus Competibacter-lineage genomes retrieved from metagenomes reveal functional metabolic diversity.</title>
        <authorList>
            <person name="McIlroy S.J."/>
            <person name="Albertsen M."/>
            <person name="Andresen E.K."/>
            <person name="Saunders A.M."/>
            <person name="Kristiansen R."/>
            <person name="Stokholm-Bjerregaard M."/>
            <person name="Nielsen K.L."/>
            <person name="Nielsen P.H."/>
        </authorList>
    </citation>
    <scope>NUCLEOTIDE SEQUENCE [LARGE SCALE GENOMIC DNA]</scope>
    <source>
        <strain evidence="6 7">Run_B_J11</strain>
    </source>
</reference>
<keyword evidence="6" id="KW-0418">Kinase</keyword>
<protein>
    <recommendedName>
        <fullName evidence="2">histidine kinase</fullName>
        <ecNumber evidence="2">2.7.13.3</ecNumber>
    </recommendedName>
</protein>
<dbReference type="SUPFAM" id="SSF47384">
    <property type="entry name" value="Homodimeric domain of signal transducing histidine kinase"/>
    <property type="match status" value="1"/>
</dbReference>
<dbReference type="SMART" id="SM00387">
    <property type="entry name" value="HATPase_c"/>
    <property type="match status" value="1"/>
</dbReference>
<dbReference type="InterPro" id="IPR036890">
    <property type="entry name" value="HATPase_C_sf"/>
</dbReference>
<evidence type="ECO:0000259" key="5">
    <source>
        <dbReference type="PROSITE" id="PS50109"/>
    </source>
</evidence>
<dbReference type="EC" id="2.7.13.3" evidence="2"/>
<evidence type="ECO:0000313" key="6">
    <source>
        <dbReference type="EMBL" id="CDH47298.1"/>
    </source>
</evidence>
<dbReference type="Gene3D" id="3.30.565.10">
    <property type="entry name" value="Histidine kinase-like ATPase, C-terminal domain"/>
    <property type="match status" value="1"/>
</dbReference>
<sequence length="624" mass="68119">MPTENPNTASRLVYLLAGCVLLLALSATAGETRQVLVLYSTHRLLPANLEGEGGLRETIANSVELSAEFLDYPRFSGESYAHTVTTFLREKYALRPPDVLVVGGEGALAFLLDHRTELFPQIPVVHMGVARSFLQSIPSLPADIVGVPVECDFSGTIDQALRWHPQARRLVVVTGAVTLDRKFEARLRDEVSRFQGRATAEFLARLPTDVLLKRLGELGEDAMVFTPGYFQDGAGRTFTPREAARLMAAAATAPVYGSFNTFIGIGIVGGSMPNFAAMGRQAGEIVNQLLNGAAPAELRLPAIMPTTLNVDWRQIRRWGIDEKVIPGDAIVHFKAPSFLEEHRNGAIMAAAVFLLQAGLIAGLLVERRRRRWAELAVQKQCSELAHASRLAVAGELTASIAHEINQPLGAILSNADAAGLILESGADRRDELREILADIRRDDLRASEVVRRLRTLIAKHEIERQPFDLNEAVSDVESVLRAEAQRRRVTLDIRLATTVTTLIGDRIQIQQVLINLLINAMDAVADVPEYRRTVVVSVANDARGITIAVRDRGHGIAPKHLPQIFDSFFSTKRQGMGLGLSIARTLVEAHGGRIWAEDGSDDGTVFQIEWPPASTMGVPSPEPA</sequence>
<dbReference type="OrthoDB" id="1931120at2"/>
<keyword evidence="4" id="KW-1133">Transmembrane helix</keyword>
<proteinExistence type="predicted"/>
<dbReference type="Proteomes" id="UP000019184">
    <property type="component" value="Unassembled WGS sequence"/>
</dbReference>
<evidence type="ECO:0000256" key="3">
    <source>
        <dbReference type="ARBA" id="ARBA00022553"/>
    </source>
</evidence>
<dbReference type="Pfam" id="PF02518">
    <property type="entry name" value="HATPase_c"/>
    <property type="match status" value="1"/>
</dbReference>
<keyword evidence="4" id="KW-0812">Transmembrane</keyword>
<keyword evidence="3" id="KW-0597">Phosphoprotein</keyword>
<dbReference type="EMBL" id="CBTK010000297">
    <property type="protein sequence ID" value="CDH47298.1"/>
    <property type="molecule type" value="Genomic_DNA"/>
</dbReference>
<dbReference type="Gene3D" id="3.40.50.2300">
    <property type="match status" value="2"/>
</dbReference>
<comment type="catalytic activity">
    <reaction evidence="1">
        <text>ATP + protein L-histidine = ADP + protein N-phospho-L-histidine.</text>
        <dbReference type="EC" id="2.7.13.3"/>
    </reaction>
</comment>
<dbReference type="InterPro" id="IPR003594">
    <property type="entry name" value="HATPase_dom"/>
</dbReference>
<name>A0A7U7GF83_9GAMM</name>
<dbReference type="Pfam" id="PF00512">
    <property type="entry name" value="HisKA"/>
    <property type="match status" value="1"/>
</dbReference>
<keyword evidence="6" id="KW-0808">Transferase</keyword>
<dbReference type="InterPro" id="IPR004358">
    <property type="entry name" value="Sig_transdc_His_kin-like_C"/>
</dbReference>
<gene>
    <name evidence="6" type="ORF">BN874_790009</name>
</gene>
<organism evidence="6 7">
    <name type="scientific">Candidatus Contendobacter odensis Run_B_J11</name>
    <dbReference type="NCBI Taxonomy" id="1400861"/>
    <lineage>
        <taxon>Bacteria</taxon>
        <taxon>Pseudomonadati</taxon>
        <taxon>Pseudomonadota</taxon>
        <taxon>Gammaproteobacteria</taxon>
        <taxon>Candidatus Competibacteraceae</taxon>
        <taxon>Candidatus Contendibacter</taxon>
    </lineage>
</organism>
<dbReference type="CDD" id="cd00082">
    <property type="entry name" value="HisKA"/>
    <property type="match status" value="1"/>
</dbReference>
<dbReference type="PROSITE" id="PS50109">
    <property type="entry name" value="HIS_KIN"/>
    <property type="match status" value="1"/>
</dbReference>
<dbReference type="GO" id="GO:0000155">
    <property type="term" value="F:phosphorelay sensor kinase activity"/>
    <property type="evidence" value="ECO:0007669"/>
    <property type="project" value="InterPro"/>
</dbReference>
<evidence type="ECO:0000256" key="2">
    <source>
        <dbReference type="ARBA" id="ARBA00012438"/>
    </source>
</evidence>
<feature type="domain" description="Histidine kinase" evidence="5">
    <location>
        <begin position="399"/>
        <end position="614"/>
    </location>
</feature>
<keyword evidence="7" id="KW-1185">Reference proteome</keyword>
<evidence type="ECO:0000256" key="4">
    <source>
        <dbReference type="SAM" id="Phobius"/>
    </source>
</evidence>
<dbReference type="AlphaFoldDB" id="A0A7U7GF83"/>
<dbReference type="InterPro" id="IPR003661">
    <property type="entry name" value="HisK_dim/P_dom"/>
</dbReference>
<dbReference type="InterPro" id="IPR036097">
    <property type="entry name" value="HisK_dim/P_sf"/>
</dbReference>
<keyword evidence="4" id="KW-0472">Membrane</keyword>
<accession>A0A7U7GF83</accession>
<dbReference type="Gene3D" id="1.10.287.130">
    <property type="match status" value="1"/>
</dbReference>
<dbReference type="PANTHER" id="PTHR43065">
    <property type="entry name" value="SENSOR HISTIDINE KINASE"/>
    <property type="match status" value="1"/>
</dbReference>
<evidence type="ECO:0000256" key="1">
    <source>
        <dbReference type="ARBA" id="ARBA00000085"/>
    </source>
</evidence>
<dbReference type="PRINTS" id="PR00344">
    <property type="entry name" value="BCTRLSENSOR"/>
</dbReference>
<evidence type="ECO:0000313" key="7">
    <source>
        <dbReference type="Proteomes" id="UP000019184"/>
    </source>
</evidence>
<feature type="transmembrane region" description="Helical" evidence="4">
    <location>
        <begin position="346"/>
        <end position="365"/>
    </location>
</feature>
<dbReference type="PANTHER" id="PTHR43065:SF42">
    <property type="entry name" value="TWO-COMPONENT SENSOR PPRA"/>
    <property type="match status" value="1"/>
</dbReference>
<dbReference type="SUPFAM" id="SSF55874">
    <property type="entry name" value="ATPase domain of HSP90 chaperone/DNA topoisomerase II/histidine kinase"/>
    <property type="match status" value="1"/>
</dbReference>
<dbReference type="InterPro" id="IPR005467">
    <property type="entry name" value="His_kinase_dom"/>
</dbReference>